<feature type="compositionally biased region" description="Polar residues" evidence="2">
    <location>
        <begin position="294"/>
        <end position="303"/>
    </location>
</feature>
<dbReference type="PRINTS" id="PR00348">
    <property type="entry name" value="UBIQUITIN"/>
</dbReference>
<dbReference type="AlphaFoldDB" id="A0A2H8TS25"/>
<dbReference type="Gene3D" id="1.10.8.10">
    <property type="entry name" value="DNA helicase RuvA subunit, C-terminal domain"/>
    <property type="match status" value="1"/>
</dbReference>
<dbReference type="EMBL" id="GFXV01005209">
    <property type="protein sequence ID" value="MBW17014.1"/>
    <property type="molecule type" value="Transcribed_RNA"/>
</dbReference>
<dbReference type="Pfam" id="PF00627">
    <property type="entry name" value="UBA"/>
    <property type="match status" value="1"/>
</dbReference>
<dbReference type="PANTHER" id="PTHR10677">
    <property type="entry name" value="UBIQUILIN"/>
    <property type="match status" value="1"/>
</dbReference>
<dbReference type="InterPro" id="IPR009060">
    <property type="entry name" value="UBA-like_sf"/>
</dbReference>
<dbReference type="InterPro" id="IPR019956">
    <property type="entry name" value="Ubiquitin_dom"/>
</dbReference>
<dbReference type="SMART" id="SM00213">
    <property type="entry name" value="UBQ"/>
    <property type="match status" value="1"/>
</dbReference>
<protein>
    <recommendedName>
        <fullName evidence="1">Ubiquilin-like protein</fullName>
    </recommendedName>
</protein>
<dbReference type="Pfam" id="PF23195">
    <property type="entry name" value="UBQLN1"/>
    <property type="match status" value="1"/>
</dbReference>
<evidence type="ECO:0000256" key="2">
    <source>
        <dbReference type="SAM" id="MobiDB-lite"/>
    </source>
</evidence>
<evidence type="ECO:0000259" key="4">
    <source>
        <dbReference type="PROSITE" id="PS50053"/>
    </source>
</evidence>
<gene>
    <name evidence="5" type="primary">UBQLN1_1</name>
</gene>
<dbReference type="PANTHER" id="PTHR10677:SF3">
    <property type="entry name" value="FI07626P-RELATED"/>
    <property type="match status" value="1"/>
</dbReference>
<feature type="domain" description="UBA" evidence="3">
    <location>
        <begin position="492"/>
        <end position="536"/>
    </location>
</feature>
<organism evidence="5">
    <name type="scientific">Melanaphis sacchari</name>
    <dbReference type="NCBI Taxonomy" id="742174"/>
    <lineage>
        <taxon>Eukaryota</taxon>
        <taxon>Metazoa</taxon>
        <taxon>Ecdysozoa</taxon>
        <taxon>Arthropoda</taxon>
        <taxon>Hexapoda</taxon>
        <taxon>Insecta</taxon>
        <taxon>Pterygota</taxon>
        <taxon>Neoptera</taxon>
        <taxon>Paraneoptera</taxon>
        <taxon>Hemiptera</taxon>
        <taxon>Sternorrhyncha</taxon>
        <taxon>Aphidomorpha</taxon>
        <taxon>Aphidoidea</taxon>
        <taxon>Aphididae</taxon>
        <taxon>Aphidini</taxon>
        <taxon>Melanaphis</taxon>
    </lineage>
</organism>
<accession>A0A2H8TS25</accession>
<dbReference type="Gene3D" id="1.10.260.100">
    <property type="match status" value="2"/>
</dbReference>
<evidence type="ECO:0000259" key="3">
    <source>
        <dbReference type="PROSITE" id="PS50030"/>
    </source>
</evidence>
<dbReference type="SUPFAM" id="SSF46934">
    <property type="entry name" value="UBA-like"/>
    <property type="match status" value="1"/>
</dbReference>
<dbReference type="InterPro" id="IPR015496">
    <property type="entry name" value="Ubiquilin"/>
</dbReference>
<proteinExistence type="predicted"/>
<feature type="region of interest" description="Disordered" evidence="2">
    <location>
        <begin position="85"/>
        <end position="113"/>
    </location>
</feature>
<dbReference type="Pfam" id="PF00240">
    <property type="entry name" value="ubiquitin"/>
    <property type="match status" value="1"/>
</dbReference>
<dbReference type="PROSITE" id="PS50030">
    <property type="entry name" value="UBA"/>
    <property type="match status" value="1"/>
</dbReference>
<name>A0A2H8TS25_9HEMI</name>
<dbReference type="OrthoDB" id="9450922at2759"/>
<dbReference type="SMART" id="SM00727">
    <property type="entry name" value="STI1"/>
    <property type="match status" value="4"/>
</dbReference>
<feature type="domain" description="Ubiquitin-like" evidence="4">
    <location>
        <begin position="11"/>
        <end position="85"/>
    </location>
</feature>
<dbReference type="CDD" id="cd14399">
    <property type="entry name" value="UBA_PLICs"/>
    <property type="match status" value="1"/>
</dbReference>
<dbReference type="FunFam" id="1.10.8.10:FF:000077">
    <property type="entry name" value="Ubiquilin like"/>
    <property type="match status" value="1"/>
</dbReference>
<feature type="region of interest" description="Disordered" evidence="2">
    <location>
        <begin position="261"/>
        <end position="325"/>
    </location>
</feature>
<reference evidence="5" key="1">
    <citation type="submission" date="2017-10" db="EMBL/GenBank/DDBJ databases">
        <title>Transcriptome Assembly of Sugarcane Aphid Adults.</title>
        <authorList>
            <person name="Scully E.D."/>
            <person name="Palmer N.A."/>
            <person name="Geib S.M."/>
            <person name="Sarath G."/>
            <person name="Sattler S.E."/>
        </authorList>
    </citation>
    <scope>NUCLEOTIDE SEQUENCE</scope>
    <source>
        <tissue evidence="5">Whole body</tissue>
    </source>
</reference>
<feature type="compositionally biased region" description="Low complexity" evidence="2">
    <location>
        <begin position="87"/>
        <end position="100"/>
    </location>
</feature>
<dbReference type="Gene3D" id="3.10.20.90">
    <property type="entry name" value="Phosphatidylinositol 3-kinase Catalytic Subunit, Chain A, domain 1"/>
    <property type="match status" value="1"/>
</dbReference>
<dbReference type="CDD" id="cd01808">
    <property type="entry name" value="Ubl_PLICs"/>
    <property type="match status" value="1"/>
</dbReference>
<dbReference type="InterPro" id="IPR000626">
    <property type="entry name" value="Ubiquitin-like_dom"/>
</dbReference>
<dbReference type="InterPro" id="IPR015940">
    <property type="entry name" value="UBA"/>
</dbReference>
<feature type="compositionally biased region" description="Low complexity" evidence="2">
    <location>
        <begin position="267"/>
        <end position="279"/>
    </location>
</feature>
<dbReference type="PROSITE" id="PS50053">
    <property type="entry name" value="UBIQUITIN_2"/>
    <property type="match status" value="1"/>
</dbReference>
<dbReference type="FunFam" id="1.10.260.100:FF:000001">
    <property type="entry name" value="Ubiquilin 1"/>
    <property type="match status" value="1"/>
</dbReference>
<dbReference type="SMART" id="SM00165">
    <property type="entry name" value="UBA"/>
    <property type="match status" value="1"/>
</dbReference>
<evidence type="ECO:0000313" key="5">
    <source>
        <dbReference type="EMBL" id="MBW17014.1"/>
    </source>
</evidence>
<dbReference type="InterPro" id="IPR006636">
    <property type="entry name" value="STI1_HS-bd"/>
</dbReference>
<sequence>MSDSEENAKTITVTVKTPKEKQTVEVQENATISEFKDVVAKQFNAQPSQLCLIFAGKIMKDQDTLATHNIKDGLTVHLVIKTNAPQNNTTTSSSTNTGSTQPPRPPADINASPFNLGMLGGLPGMESMGFTSANFMELQQRMQRELLDNPDMLRNLVDSPMVQQMMSDPAHMRQLILANPQMQQLVERHPEINHMLNNPEMLRQTMEMARNPSMLQELMRTQDRALSNLESIPGGFSALQRMYRDVQEPFMNAATEEFSRNTFSTPSESGGEQNPQQGQENRDPLPNPWGGSTGTNQSDTSNGRAAPTSGNLPTGGTGGTLFNGDTMNSMMQQMIENPQVMQSIMNTPYFQSTLQAMTSNPNMANNLLSNNPLLANNPELQSQFRSMMPAFLQQMSNPAVQDMSTNPNVLSALDQIQRGLEALRTNMPNIGGSLGGQSFFPTPNANTTTNADSTVSSDMPSTEGQDNNFAELMRRMLSQVPNNSNPVANTQPPEERYSSQLEQLSAMGFVNRDANLQALIATFGDINAAVERLLTSGQLST</sequence>
<dbReference type="SUPFAM" id="SSF54236">
    <property type="entry name" value="Ubiquitin-like"/>
    <property type="match status" value="1"/>
</dbReference>
<evidence type="ECO:0000256" key="1">
    <source>
        <dbReference type="ARBA" id="ARBA00074668"/>
    </source>
</evidence>
<dbReference type="GO" id="GO:0031593">
    <property type="term" value="F:polyubiquitin modification-dependent protein binding"/>
    <property type="evidence" value="ECO:0007669"/>
    <property type="project" value="TreeGrafter"/>
</dbReference>
<dbReference type="FunFam" id="3.10.20.90:FF:000095">
    <property type="entry name" value="Ubiquilin 4"/>
    <property type="match status" value="1"/>
</dbReference>
<dbReference type="GO" id="GO:0005829">
    <property type="term" value="C:cytosol"/>
    <property type="evidence" value="ECO:0007669"/>
    <property type="project" value="TreeGrafter"/>
</dbReference>
<dbReference type="GO" id="GO:0006511">
    <property type="term" value="P:ubiquitin-dependent protein catabolic process"/>
    <property type="evidence" value="ECO:0007669"/>
    <property type="project" value="TreeGrafter"/>
</dbReference>
<dbReference type="InterPro" id="IPR029071">
    <property type="entry name" value="Ubiquitin-like_domsf"/>
</dbReference>